<dbReference type="InterPro" id="IPR005153">
    <property type="entry name" value="MbtH-like_dom"/>
</dbReference>
<protein>
    <submittedName>
        <fullName evidence="2">Antibiotic/siderophore biosynthesis protein</fullName>
    </submittedName>
</protein>
<evidence type="ECO:0000313" key="3">
    <source>
        <dbReference type="Proteomes" id="UP000017944"/>
    </source>
</evidence>
<dbReference type="InterPro" id="IPR037407">
    <property type="entry name" value="MLP_fam"/>
</dbReference>
<name>A0A090NGF7_SHIDY</name>
<dbReference type="PATRIC" id="fig|1401327.3.peg.2086"/>
<organism evidence="2 3">
    <name type="scientific">Shigella dysenteriae WRSd3</name>
    <dbReference type="NCBI Taxonomy" id="1401327"/>
    <lineage>
        <taxon>Bacteria</taxon>
        <taxon>Pseudomonadati</taxon>
        <taxon>Pseudomonadota</taxon>
        <taxon>Gammaproteobacteria</taxon>
        <taxon>Enterobacterales</taxon>
        <taxon>Enterobacteriaceae</taxon>
        <taxon>Shigella</taxon>
    </lineage>
</organism>
<dbReference type="PANTHER" id="PTHR38444">
    <property type="entry name" value="ENTEROBACTIN BIOSYNTHESIS PROTEIN YBDZ"/>
    <property type="match status" value="1"/>
</dbReference>
<evidence type="ECO:0000313" key="2">
    <source>
        <dbReference type="EMBL" id="ESU79267.1"/>
    </source>
</evidence>
<dbReference type="PANTHER" id="PTHR38444:SF1">
    <property type="entry name" value="ENTEROBACTIN BIOSYNTHESIS PROTEIN YBDZ"/>
    <property type="match status" value="1"/>
</dbReference>
<dbReference type="EMBL" id="AXUT01000178">
    <property type="protein sequence ID" value="ESU79267.1"/>
    <property type="molecule type" value="Genomic_DNA"/>
</dbReference>
<dbReference type="Pfam" id="PF03621">
    <property type="entry name" value="MbtH"/>
    <property type="match status" value="1"/>
</dbReference>
<dbReference type="SMART" id="SM00923">
    <property type="entry name" value="MbtH"/>
    <property type="match status" value="1"/>
</dbReference>
<feature type="domain" description="MbtH-like" evidence="1">
    <location>
        <begin position="7"/>
        <end position="57"/>
    </location>
</feature>
<reference evidence="2 3" key="1">
    <citation type="submission" date="2013-10" db="EMBL/GenBank/DDBJ databases">
        <title>Draft genomes and the virulence plasmids of Sd1617 vaccine constructs: WRSd3 and WRSd5.</title>
        <authorList>
            <person name="Aksomboon Vongsawan A."/>
            <person name="Venkatesan M.M."/>
            <person name="Vaisvil B."/>
            <person name="Emel G."/>
            <person name="Kepatral V."/>
            <person name="Sethabutr O."/>
            <person name="Serichantalergs O."/>
            <person name="Mason C."/>
        </authorList>
    </citation>
    <scope>NUCLEOTIDE SEQUENCE [LARGE SCALE GENOMIC DNA]</scope>
    <source>
        <strain evidence="2 3">WRSd3</strain>
    </source>
</reference>
<dbReference type="Gene3D" id="3.90.820.10">
    <property type="entry name" value="Structural Genomics, Unknown Function 30-nov-00 1gh9 Mol_id"/>
    <property type="match status" value="1"/>
</dbReference>
<sequence length="74" mass="8545">MNMAFSNPFDDPQGAFYILRNAQGQFSLWPQQCALPAGWDIVCQPQSQESCQQWLEVHWRTLTPANFTQLQEAQ</sequence>
<dbReference type="InterPro" id="IPR038020">
    <property type="entry name" value="MbtH-like_sf"/>
</dbReference>
<gene>
    <name evidence="2" type="ORF">WRSd3_02257</name>
</gene>
<comment type="caution">
    <text evidence="2">The sequence shown here is derived from an EMBL/GenBank/DDBJ whole genome shotgun (WGS) entry which is preliminary data.</text>
</comment>
<dbReference type="SUPFAM" id="SSF160582">
    <property type="entry name" value="MbtH-like"/>
    <property type="match status" value="1"/>
</dbReference>
<dbReference type="GO" id="GO:0005829">
    <property type="term" value="C:cytosol"/>
    <property type="evidence" value="ECO:0007669"/>
    <property type="project" value="TreeGrafter"/>
</dbReference>
<proteinExistence type="predicted"/>
<dbReference type="Proteomes" id="UP000017944">
    <property type="component" value="Unassembled WGS sequence"/>
</dbReference>
<dbReference type="GO" id="GO:0019290">
    <property type="term" value="P:siderophore biosynthetic process"/>
    <property type="evidence" value="ECO:0007669"/>
    <property type="project" value="TreeGrafter"/>
</dbReference>
<accession>A0A090NGF7</accession>
<dbReference type="FunFam" id="3.90.820.10:FF:000001">
    <property type="entry name" value="MbtH family protein"/>
    <property type="match status" value="1"/>
</dbReference>
<dbReference type="AlphaFoldDB" id="A0A090NGF7"/>
<evidence type="ECO:0000259" key="1">
    <source>
        <dbReference type="SMART" id="SM00923"/>
    </source>
</evidence>